<feature type="chain" id="PRO_5043416954" evidence="1">
    <location>
        <begin position="24"/>
        <end position="89"/>
    </location>
</feature>
<feature type="signal peptide" evidence="1">
    <location>
        <begin position="1"/>
        <end position="23"/>
    </location>
</feature>
<keyword evidence="3" id="KW-1185">Reference proteome</keyword>
<comment type="caution">
    <text evidence="2">The sequence shown here is derived from an EMBL/GenBank/DDBJ whole genome shotgun (WGS) entry which is preliminary data.</text>
</comment>
<dbReference type="AlphaFoldDB" id="A0AAV5UVD6"/>
<accession>A0AAV5UVD6</accession>
<sequence>HPLSCSKMYTVLFLSCLIISSLAGPAQSNGAIGACLSGMCPAGYNCVSEMCVVRRTKRAAICNEKKVIGACLDGRLCPTGFACDGENCC</sequence>
<reference evidence="2" key="1">
    <citation type="submission" date="2023-10" db="EMBL/GenBank/DDBJ databases">
        <title>Genome assembly of Pristionchus species.</title>
        <authorList>
            <person name="Yoshida K."/>
            <person name="Sommer R.J."/>
        </authorList>
    </citation>
    <scope>NUCLEOTIDE SEQUENCE</scope>
    <source>
        <strain evidence="2">RS5133</strain>
    </source>
</reference>
<dbReference type="Proteomes" id="UP001432322">
    <property type="component" value="Unassembled WGS sequence"/>
</dbReference>
<name>A0AAV5UVD6_9BILA</name>
<organism evidence="2 3">
    <name type="scientific">Pristionchus fissidentatus</name>
    <dbReference type="NCBI Taxonomy" id="1538716"/>
    <lineage>
        <taxon>Eukaryota</taxon>
        <taxon>Metazoa</taxon>
        <taxon>Ecdysozoa</taxon>
        <taxon>Nematoda</taxon>
        <taxon>Chromadorea</taxon>
        <taxon>Rhabditida</taxon>
        <taxon>Rhabditina</taxon>
        <taxon>Diplogasteromorpha</taxon>
        <taxon>Diplogasteroidea</taxon>
        <taxon>Neodiplogasteridae</taxon>
        <taxon>Pristionchus</taxon>
    </lineage>
</organism>
<feature type="non-terminal residue" evidence="2">
    <location>
        <position position="1"/>
    </location>
</feature>
<evidence type="ECO:0000313" key="2">
    <source>
        <dbReference type="EMBL" id="GMT10476.1"/>
    </source>
</evidence>
<dbReference type="EMBL" id="BTSY01000001">
    <property type="protein sequence ID" value="GMT10476.1"/>
    <property type="molecule type" value="Genomic_DNA"/>
</dbReference>
<proteinExistence type="predicted"/>
<protein>
    <submittedName>
        <fullName evidence="2">Uncharacterized protein</fullName>
    </submittedName>
</protein>
<gene>
    <name evidence="2" type="ORF">PFISCL1PPCAC_1773</name>
</gene>
<evidence type="ECO:0000256" key="1">
    <source>
        <dbReference type="SAM" id="SignalP"/>
    </source>
</evidence>
<evidence type="ECO:0000313" key="3">
    <source>
        <dbReference type="Proteomes" id="UP001432322"/>
    </source>
</evidence>
<keyword evidence="1" id="KW-0732">Signal</keyword>